<evidence type="ECO:0000256" key="5">
    <source>
        <dbReference type="ARBA" id="ARBA00023136"/>
    </source>
</evidence>
<evidence type="ECO:0000256" key="6">
    <source>
        <dbReference type="SAM" id="Phobius"/>
    </source>
</evidence>
<protein>
    <submittedName>
        <fullName evidence="7">Sodium:pantothenate symporter</fullName>
    </submittedName>
</protein>
<organism evidence="7 8">
    <name type="scientific">Aliarcobacter cryaerophilus</name>
    <dbReference type="NCBI Taxonomy" id="28198"/>
    <lineage>
        <taxon>Bacteria</taxon>
        <taxon>Pseudomonadati</taxon>
        <taxon>Campylobacterota</taxon>
        <taxon>Epsilonproteobacteria</taxon>
        <taxon>Campylobacterales</taxon>
        <taxon>Arcobacteraceae</taxon>
        <taxon>Aliarcobacter</taxon>
    </lineage>
</organism>
<keyword evidence="2" id="KW-1003">Cell membrane</keyword>
<reference evidence="7 8" key="1">
    <citation type="submission" date="2017-09" db="EMBL/GenBank/DDBJ databases">
        <title>Reassesment of A. cryaerophilus.</title>
        <authorList>
            <person name="Perez-Cataluna A."/>
            <person name="Collado L."/>
            <person name="Salgado O."/>
            <person name="Lefinanco V."/>
            <person name="Figueras M.J."/>
        </authorList>
    </citation>
    <scope>NUCLEOTIDE SEQUENCE [LARGE SCALE GENOMIC DNA]</scope>
    <source>
        <strain evidence="7 8">LMG 9861</strain>
    </source>
</reference>
<dbReference type="NCBIfam" id="NF037997">
    <property type="entry name" value="Na_Pi_symport"/>
    <property type="match status" value="1"/>
</dbReference>
<evidence type="ECO:0000256" key="1">
    <source>
        <dbReference type="ARBA" id="ARBA00004651"/>
    </source>
</evidence>
<sequence length="586" mass="66221">MDTTVIKKIMFPFLFLVLAYFVLSYESAKEIIAGIAIFLVGMFFMEDGFKLFSGGFLEKILEKFTNSISKGILNGFLISSIVQSSSLTSVILISFLTASLITLESAIYVLLGSSLGSSTTAWLIALFGLKIKISHYAMPIIAFGIFFRFSKNLKHKGFGNILLGLGFIFLGISYMVNGFDELKQSINLAVYSNESFFNMILFFILGAIMTFVVQSSSASTTLTLVALASGQILYLNAIAIIIGGKIGSTTTTILGSLNSNSNGKRLAFFQFILNLIATVFGIIFLYPIVDLIDFLSLKLGIFSDAIKLTIFITIFNLSAVVFIIPFLNKIVLRLKTMFIPKMRLWSKLEFLDANSLESSKSILKGHKKENEILYYKFIKATKNQFLIVENTISNKKNSDKKLLRNIEIDKVYKNKLKTLHDEIFEFLALANNHIEKYDLKYIDKEKSITKDIYKLLKLVKKLLKNIIYGLKNNNTNLKSEYFYIKDILNISINEIENIIKNSTFDDIDRLYKIKTLQQKILVFDSLSNQRVENLFESKNIDTKEASKLIKDSSLAIILCQNIINLASQIFVDEALNLNSEDDEDEN</sequence>
<dbReference type="Proteomes" id="UP000239065">
    <property type="component" value="Unassembled WGS sequence"/>
</dbReference>
<comment type="caution">
    <text evidence="7">The sequence shown here is derived from an EMBL/GenBank/DDBJ whole genome shotgun (WGS) entry which is preliminary data.</text>
</comment>
<dbReference type="GO" id="GO:0005436">
    <property type="term" value="F:sodium:phosphate symporter activity"/>
    <property type="evidence" value="ECO:0007669"/>
    <property type="project" value="InterPro"/>
</dbReference>
<accession>A0A2S9SRY2</accession>
<name>A0A2S9SRY2_9BACT</name>
<dbReference type="EMBL" id="NXGJ01000001">
    <property type="protein sequence ID" value="PRM89354.1"/>
    <property type="molecule type" value="Genomic_DNA"/>
</dbReference>
<evidence type="ECO:0000256" key="2">
    <source>
        <dbReference type="ARBA" id="ARBA00022475"/>
    </source>
</evidence>
<keyword evidence="3 6" id="KW-0812">Transmembrane</keyword>
<evidence type="ECO:0000256" key="4">
    <source>
        <dbReference type="ARBA" id="ARBA00022989"/>
    </source>
</evidence>
<feature type="transmembrane region" description="Helical" evidence="6">
    <location>
        <begin position="196"/>
        <end position="213"/>
    </location>
</feature>
<feature type="transmembrane region" description="Helical" evidence="6">
    <location>
        <begin position="233"/>
        <end position="254"/>
    </location>
</feature>
<dbReference type="PANTHER" id="PTHR10010:SF46">
    <property type="entry name" value="SODIUM-DEPENDENT PHOSPHATE TRANSPORT PROTEIN 2B"/>
    <property type="match status" value="1"/>
</dbReference>
<feature type="transmembrane region" description="Helical" evidence="6">
    <location>
        <begin position="266"/>
        <end position="288"/>
    </location>
</feature>
<evidence type="ECO:0000313" key="7">
    <source>
        <dbReference type="EMBL" id="PRM89354.1"/>
    </source>
</evidence>
<comment type="subcellular location">
    <subcellularLocation>
        <location evidence="1">Cell membrane</location>
        <topology evidence="1">Multi-pass membrane protein</topology>
    </subcellularLocation>
</comment>
<dbReference type="GO" id="GO:0044341">
    <property type="term" value="P:sodium-dependent phosphate transport"/>
    <property type="evidence" value="ECO:0007669"/>
    <property type="project" value="InterPro"/>
</dbReference>
<feature type="transmembrane region" description="Helical" evidence="6">
    <location>
        <begin position="73"/>
        <end position="101"/>
    </location>
</feature>
<dbReference type="AlphaFoldDB" id="A0A2S9SRY2"/>
<dbReference type="PANTHER" id="PTHR10010">
    <property type="entry name" value="SOLUTE CARRIER FAMILY 34 SODIUM PHOSPHATE , MEMBER 2-RELATED"/>
    <property type="match status" value="1"/>
</dbReference>
<dbReference type="InterPro" id="IPR003841">
    <property type="entry name" value="Na/Pi_transpt"/>
</dbReference>
<feature type="transmembrane region" description="Helical" evidence="6">
    <location>
        <begin position="308"/>
        <end position="327"/>
    </location>
</feature>
<evidence type="ECO:0000313" key="8">
    <source>
        <dbReference type="Proteomes" id="UP000239065"/>
    </source>
</evidence>
<evidence type="ECO:0000256" key="3">
    <source>
        <dbReference type="ARBA" id="ARBA00022692"/>
    </source>
</evidence>
<keyword evidence="4 6" id="KW-1133">Transmembrane helix</keyword>
<feature type="transmembrane region" description="Helical" evidence="6">
    <location>
        <begin position="9"/>
        <end position="25"/>
    </location>
</feature>
<gene>
    <name evidence="7" type="ORF">CJ669_02350</name>
</gene>
<dbReference type="GO" id="GO:0005886">
    <property type="term" value="C:plasma membrane"/>
    <property type="evidence" value="ECO:0007669"/>
    <property type="project" value="UniProtKB-SubCell"/>
</dbReference>
<feature type="transmembrane region" description="Helical" evidence="6">
    <location>
        <begin position="157"/>
        <end position="176"/>
    </location>
</feature>
<feature type="transmembrane region" description="Helical" evidence="6">
    <location>
        <begin position="133"/>
        <end position="151"/>
    </location>
</feature>
<dbReference type="Pfam" id="PF02690">
    <property type="entry name" value="Na_Pi_cotrans"/>
    <property type="match status" value="2"/>
</dbReference>
<proteinExistence type="predicted"/>
<keyword evidence="5 6" id="KW-0472">Membrane</keyword>